<dbReference type="EMBL" id="JBHLWN010000123">
    <property type="protein sequence ID" value="MFC0216580.1"/>
    <property type="molecule type" value="Genomic_DNA"/>
</dbReference>
<keyword evidence="7 8" id="KW-0472">Membrane</keyword>
<evidence type="ECO:0000313" key="10">
    <source>
        <dbReference type="EMBL" id="MFC0216580.1"/>
    </source>
</evidence>
<organism evidence="10 11">
    <name type="scientific">Paenibacillus chartarius</name>
    <dbReference type="NCBI Taxonomy" id="747481"/>
    <lineage>
        <taxon>Bacteria</taxon>
        <taxon>Bacillati</taxon>
        <taxon>Bacillota</taxon>
        <taxon>Bacilli</taxon>
        <taxon>Bacillales</taxon>
        <taxon>Paenibacillaceae</taxon>
        <taxon>Paenibacillus</taxon>
    </lineage>
</organism>
<evidence type="ECO:0000256" key="7">
    <source>
        <dbReference type="ARBA" id="ARBA00023136"/>
    </source>
</evidence>
<dbReference type="Pfam" id="PF07690">
    <property type="entry name" value="MFS_1"/>
    <property type="match status" value="1"/>
</dbReference>
<feature type="transmembrane region" description="Helical" evidence="8">
    <location>
        <begin position="117"/>
        <end position="142"/>
    </location>
</feature>
<feature type="transmembrane region" description="Helical" evidence="8">
    <location>
        <begin position="281"/>
        <end position="304"/>
    </location>
</feature>
<protein>
    <submittedName>
        <fullName evidence="10">DHA2 family efflux MFS transporter permease subunit</fullName>
    </submittedName>
</protein>
<accession>A0ABV6DV87</accession>
<feature type="transmembrane region" description="Helical" evidence="8">
    <location>
        <begin position="316"/>
        <end position="333"/>
    </location>
</feature>
<keyword evidence="6 8" id="KW-1133">Transmembrane helix</keyword>
<evidence type="ECO:0000256" key="8">
    <source>
        <dbReference type="SAM" id="Phobius"/>
    </source>
</evidence>
<feature type="transmembrane region" description="Helical" evidence="8">
    <location>
        <begin position="23"/>
        <end position="44"/>
    </location>
</feature>
<evidence type="ECO:0000256" key="5">
    <source>
        <dbReference type="ARBA" id="ARBA00022692"/>
    </source>
</evidence>
<comment type="caution">
    <text evidence="10">The sequence shown here is derived from an EMBL/GenBank/DDBJ whole genome shotgun (WGS) entry which is preliminary data.</text>
</comment>
<dbReference type="InterPro" id="IPR020846">
    <property type="entry name" value="MFS_dom"/>
</dbReference>
<dbReference type="CDD" id="cd17503">
    <property type="entry name" value="MFS_LmrB_MDR_like"/>
    <property type="match status" value="1"/>
</dbReference>
<evidence type="ECO:0000256" key="6">
    <source>
        <dbReference type="ARBA" id="ARBA00022989"/>
    </source>
</evidence>
<dbReference type="PANTHER" id="PTHR42718">
    <property type="entry name" value="MAJOR FACILITATOR SUPERFAMILY MULTIDRUG TRANSPORTER MFSC"/>
    <property type="match status" value="1"/>
</dbReference>
<evidence type="ECO:0000259" key="9">
    <source>
        <dbReference type="PROSITE" id="PS50850"/>
    </source>
</evidence>
<dbReference type="SUPFAM" id="SSF103473">
    <property type="entry name" value="MFS general substrate transporter"/>
    <property type="match status" value="1"/>
</dbReference>
<feature type="transmembrane region" description="Helical" evidence="8">
    <location>
        <begin position="64"/>
        <end position="84"/>
    </location>
</feature>
<evidence type="ECO:0000256" key="4">
    <source>
        <dbReference type="ARBA" id="ARBA00022475"/>
    </source>
</evidence>
<feature type="transmembrane region" description="Helical" evidence="8">
    <location>
        <begin position="149"/>
        <end position="168"/>
    </location>
</feature>
<dbReference type="InterPro" id="IPR036259">
    <property type="entry name" value="MFS_trans_sf"/>
</dbReference>
<feature type="transmembrane region" description="Helical" evidence="8">
    <location>
        <begin position="91"/>
        <end position="111"/>
    </location>
</feature>
<comment type="subcellular location">
    <subcellularLocation>
        <location evidence="1">Cell membrane</location>
        <topology evidence="1">Multi-pass membrane protein</topology>
    </subcellularLocation>
</comment>
<comment type="similarity">
    <text evidence="2">Belongs to the major facilitator superfamily. EmrB family.</text>
</comment>
<dbReference type="NCBIfam" id="TIGR00711">
    <property type="entry name" value="efflux_EmrB"/>
    <property type="match status" value="1"/>
</dbReference>
<feature type="transmembrane region" description="Helical" evidence="8">
    <location>
        <begin position="371"/>
        <end position="391"/>
    </location>
</feature>
<dbReference type="Proteomes" id="UP001589776">
    <property type="component" value="Unassembled WGS sequence"/>
</dbReference>
<feature type="transmembrane region" description="Helical" evidence="8">
    <location>
        <begin position="345"/>
        <end position="365"/>
    </location>
</feature>
<dbReference type="Gene3D" id="1.20.1720.10">
    <property type="entry name" value="Multidrug resistance protein D"/>
    <property type="match status" value="1"/>
</dbReference>
<dbReference type="PROSITE" id="PS50850">
    <property type="entry name" value="MFS"/>
    <property type="match status" value="1"/>
</dbReference>
<dbReference type="Gene3D" id="1.20.1250.20">
    <property type="entry name" value="MFS general substrate transporter like domains"/>
    <property type="match status" value="1"/>
</dbReference>
<feature type="domain" description="Major facilitator superfamily (MFS) profile" evidence="9">
    <location>
        <begin position="26"/>
        <end position="519"/>
    </location>
</feature>
<dbReference type="InterPro" id="IPR011701">
    <property type="entry name" value="MFS"/>
</dbReference>
<gene>
    <name evidence="10" type="ORF">ACFFK0_29725</name>
</gene>
<feature type="transmembrane region" description="Helical" evidence="8">
    <location>
        <begin position="180"/>
        <end position="199"/>
    </location>
</feature>
<proteinExistence type="inferred from homology"/>
<feature type="transmembrane region" description="Helical" evidence="8">
    <location>
        <begin position="242"/>
        <end position="260"/>
    </location>
</feature>
<dbReference type="InterPro" id="IPR004638">
    <property type="entry name" value="EmrB-like"/>
</dbReference>
<dbReference type="PANTHER" id="PTHR42718:SF9">
    <property type="entry name" value="MAJOR FACILITATOR SUPERFAMILY MULTIDRUG TRANSPORTER MFSC"/>
    <property type="match status" value="1"/>
</dbReference>
<evidence type="ECO:0000256" key="3">
    <source>
        <dbReference type="ARBA" id="ARBA00022448"/>
    </source>
</evidence>
<evidence type="ECO:0000313" key="11">
    <source>
        <dbReference type="Proteomes" id="UP001589776"/>
    </source>
</evidence>
<feature type="transmembrane region" description="Helical" evidence="8">
    <location>
        <begin position="497"/>
        <end position="515"/>
    </location>
</feature>
<sequence length="537" mass="58125">MSQAASTEIKVSADETLQPKEGYWLPVIVLIIGTFMAILDSSLMNVAIPKLMSVFGVSQNEVEWVITGYMLASAVVVPMGGFLADRFGYKTTFLTTLIAFVIGSALCGMAWDNSSLVAFRIIQGLGGGFIMPIGMAMLYQIVPRDKVQVAMGVWGISAMAAPAMGPTLSGYLVDNFSWRYLFYINLPIGFVAIALGFILLKETPKQTGLKFDYLGTFLSMLMFGSLLLALTDGQKEGWTSLYIVGLFFISFFSFVLLLWVELGKDNPVMDFRLFKNSMFTISLIASSFVMIAMQGGVYLMPVYIQNVLGLTPMQTGILMMPQSIAMAFMMPIAGKLTSKFGPAPLGIVGLAIVGLVTVELHNIAQNTPHHWITWMLVIRGIGIGLCMMPLSAAGMNTLPNHMIGRASSLSNVVRNVMASFGIAVLTSIMTRSTSTYATHIAEKMDTTSPAFTEFQTNVTHRYMELGVDPASAAGGVSGVLAAMIQKEALTRGIAETLLISAIPAFFSLFIVFFMIRRKKAAAAGADSAGQQHVMIEM</sequence>
<feature type="transmembrane region" description="Helical" evidence="8">
    <location>
        <begin position="211"/>
        <end position="230"/>
    </location>
</feature>
<dbReference type="RefSeq" id="WP_377474911.1">
    <property type="nucleotide sequence ID" value="NZ_JBHLWN010000123.1"/>
</dbReference>
<evidence type="ECO:0000256" key="1">
    <source>
        <dbReference type="ARBA" id="ARBA00004651"/>
    </source>
</evidence>
<keyword evidence="11" id="KW-1185">Reference proteome</keyword>
<keyword evidence="3" id="KW-0813">Transport</keyword>
<evidence type="ECO:0000256" key="2">
    <source>
        <dbReference type="ARBA" id="ARBA00008537"/>
    </source>
</evidence>
<keyword evidence="5 8" id="KW-0812">Transmembrane</keyword>
<name>A0ABV6DV87_9BACL</name>
<keyword evidence="4" id="KW-1003">Cell membrane</keyword>
<reference evidence="10 11" key="1">
    <citation type="submission" date="2024-09" db="EMBL/GenBank/DDBJ databases">
        <authorList>
            <person name="Sun Q."/>
            <person name="Mori K."/>
        </authorList>
    </citation>
    <scope>NUCLEOTIDE SEQUENCE [LARGE SCALE GENOMIC DNA]</scope>
    <source>
        <strain evidence="10 11">CCM 7759</strain>
    </source>
</reference>